<dbReference type="InterPro" id="IPR008265">
    <property type="entry name" value="Lipase_GDSL_AS"/>
</dbReference>
<protein>
    <recommendedName>
        <fullName evidence="4">Phospholipase/lecithinase/hemolysin</fullName>
    </recommendedName>
</protein>
<evidence type="ECO:0008006" key="4">
    <source>
        <dbReference type="Google" id="ProtNLM"/>
    </source>
</evidence>
<dbReference type="EMBL" id="BMJS01000009">
    <property type="protein sequence ID" value="GGF95881.1"/>
    <property type="molecule type" value="Genomic_DNA"/>
</dbReference>
<name>A0A8J2Z3Z3_9GAMM</name>
<keyword evidence="3" id="KW-1185">Reference proteome</keyword>
<dbReference type="GO" id="GO:0016298">
    <property type="term" value="F:lipase activity"/>
    <property type="evidence" value="ECO:0007669"/>
    <property type="project" value="InterPro"/>
</dbReference>
<dbReference type="InterPro" id="IPR036514">
    <property type="entry name" value="SGNH_hydro_sf"/>
</dbReference>
<reference evidence="2" key="2">
    <citation type="submission" date="2020-09" db="EMBL/GenBank/DDBJ databases">
        <authorList>
            <person name="Sun Q."/>
            <person name="Zhou Y."/>
        </authorList>
    </citation>
    <scope>NUCLEOTIDE SEQUENCE</scope>
    <source>
        <strain evidence="2">CGMCC 1.15758</strain>
    </source>
</reference>
<dbReference type="Gene3D" id="2.60.40.10">
    <property type="entry name" value="Immunoglobulins"/>
    <property type="match status" value="1"/>
</dbReference>
<dbReference type="InterPro" id="IPR001087">
    <property type="entry name" value="GDSL"/>
</dbReference>
<dbReference type="RefSeq" id="WP_117002181.1">
    <property type="nucleotide sequence ID" value="NZ_BMJS01000009.1"/>
</dbReference>
<evidence type="ECO:0000313" key="3">
    <source>
        <dbReference type="Proteomes" id="UP000636949"/>
    </source>
</evidence>
<dbReference type="PROSITE" id="PS51257">
    <property type="entry name" value="PROKAR_LIPOPROTEIN"/>
    <property type="match status" value="1"/>
</dbReference>
<sequence length="556" mass="58864">MMKMNFSQYKKEWKKISLLTAAMLLSACGGGGGGDSAGVAVNVSSPTDNVIHADINQNNQKDFTVHVGDQSIGAVGQSNAYQVSVTQSNPNAGFTVDLGTCAQAISNGQSCQFSLSYAPTTDTQYNQQDTLTISVGGTTQTINITGAKGQDFVVFGDSLSDAGVQDQLAALVNGLSTLSQGAFPAWPTVSGTSNEKSATYTTPGGNVWVTDLAKLVGASDSVALPNNNHYMQPIKVAYAKWYDQVNPLLQFFKISLDTESKKLTGNNYAQGGATTTCAGIGLVLNKSLFAAFPALMPPGNLPLYMPSPIGPIPQVNGQPAYSCPKAQSPNESLQPVYDQLENYNQIDSYLNQNNGMADASKVYILWGGANNLFLEVAKKPTPSAAEVAQVMTQAAGDIAYDVQYLAAHGAKKFVVLLLPNIGLTPSAIVANQQSALEKASIAYNTALNNMLGALQKQDSSIKIVPIDVFNLMNDMVANYEISALGKSYQFDDTTTPACKQAPVTQDNPLAALTNSALLCTPQADNKKHLFEDTVHPTAETHQVIAAKIAKAMEAFN</sequence>
<reference evidence="2" key="1">
    <citation type="journal article" date="2014" name="Int. J. Syst. Evol. Microbiol.">
        <title>Complete genome sequence of Corynebacterium casei LMG S-19264T (=DSM 44701T), isolated from a smear-ripened cheese.</title>
        <authorList>
            <consortium name="US DOE Joint Genome Institute (JGI-PGF)"/>
            <person name="Walter F."/>
            <person name="Albersmeier A."/>
            <person name="Kalinowski J."/>
            <person name="Ruckert C."/>
        </authorList>
    </citation>
    <scope>NUCLEOTIDE SEQUENCE</scope>
    <source>
        <strain evidence="2">CGMCC 1.15758</strain>
    </source>
</reference>
<dbReference type="InterPro" id="IPR051058">
    <property type="entry name" value="GDSL_Est/Lipase"/>
</dbReference>
<dbReference type="SUPFAM" id="SSF52266">
    <property type="entry name" value="SGNH hydrolase"/>
    <property type="match status" value="1"/>
</dbReference>
<dbReference type="Gene3D" id="3.40.50.1110">
    <property type="entry name" value="SGNH hydrolase"/>
    <property type="match status" value="1"/>
</dbReference>
<keyword evidence="1" id="KW-0378">Hydrolase</keyword>
<dbReference type="AlphaFoldDB" id="A0A8J2Z3Z3"/>
<dbReference type="Proteomes" id="UP000636949">
    <property type="component" value="Unassembled WGS sequence"/>
</dbReference>
<evidence type="ECO:0000313" key="2">
    <source>
        <dbReference type="EMBL" id="GGF95881.1"/>
    </source>
</evidence>
<organism evidence="2 3">
    <name type="scientific">Cysteiniphilum litorale</name>
    <dbReference type="NCBI Taxonomy" id="2056700"/>
    <lineage>
        <taxon>Bacteria</taxon>
        <taxon>Pseudomonadati</taxon>
        <taxon>Pseudomonadota</taxon>
        <taxon>Gammaproteobacteria</taxon>
        <taxon>Thiotrichales</taxon>
        <taxon>Fastidiosibacteraceae</taxon>
        <taxon>Cysteiniphilum</taxon>
    </lineage>
</organism>
<dbReference type="GO" id="GO:0006629">
    <property type="term" value="P:lipid metabolic process"/>
    <property type="evidence" value="ECO:0007669"/>
    <property type="project" value="InterPro"/>
</dbReference>
<accession>A0A8J2Z3Z3</accession>
<evidence type="ECO:0000256" key="1">
    <source>
        <dbReference type="ARBA" id="ARBA00022801"/>
    </source>
</evidence>
<comment type="caution">
    <text evidence="2">The sequence shown here is derived from an EMBL/GenBank/DDBJ whole genome shotgun (WGS) entry which is preliminary data.</text>
</comment>
<dbReference type="PROSITE" id="PS01098">
    <property type="entry name" value="LIPASE_GDSL_SER"/>
    <property type="match status" value="1"/>
</dbReference>
<dbReference type="OrthoDB" id="5292073at2"/>
<gene>
    <name evidence="2" type="ORF">GCM10010995_11400</name>
</gene>
<dbReference type="InterPro" id="IPR013783">
    <property type="entry name" value="Ig-like_fold"/>
</dbReference>
<dbReference type="Pfam" id="PF00657">
    <property type="entry name" value="Lipase_GDSL"/>
    <property type="match status" value="1"/>
</dbReference>
<proteinExistence type="predicted"/>
<dbReference type="PANTHER" id="PTHR45648:SF5">
    <property type="entry name" value="OS04G0577300 PROTEIN"/>
    <property type="match status" value="1"/>
</dbReference>
<dbReference type="PANTHER" id="PTHR45648">
    <property type="entry name" value="GDSL LIPASE/ACYLHYDROLASE FAMILY PROTEIN (AFU_ORTHOLOGUE AFUA_4G14700)"/>
    <property type="match status" value="1"/>
</dbReference>